<gene>
    <name evidence="3" type="ORF">NW762_014648</name>
</gene>
<accession>A0A9W8RIE9</accession>
<dbReference type="Proteomes" id="UP001152049">
    <property type="component" value="Unassembled WGS sequence"/>
</dbReference>
<sequence>MNTNNISPNGRMPYTYRCIYKTSDGKIVSDRKPARILSLQPGGWDDEIRIALKTVDISSNPPPEYEALSYVWGIETDTATVRIDGNHLFKVTSGLYTALRHLRRTDVTRIFWIDAICINQQDLVERGRQVAQMGDIYRTATRVVVWLGLEGEHSKLALDHIKRMCQFFNVDWTTNALIPKPWIGPDDFWKTTTPFHFRQDGQDVGRALADLFFRPWFERVWIRQEIALAKQDKAIMQCGRDEILWSIFKDYLFFVSDKECYYSEDDILRNQEVAVRVKQILELGTQTRSDFLYVMQGARWAKCKDPRDRIYGALSIYDPGMAAGFVIKPDYTLSAAEVYKNMALLYLKHHSLRIFSYTGGERLKTSVDVSLPSWVPDWTVQDGHGIIISQPWVCASGRTNAYARLVGQTTLRIEGVIVSRIAEFGPEPDLRVSFPGGADVSPRNLFKMAYQMFPLCEKTLKGYESRDLLVEAYCKTLLLGLFKDLFLSLPSMGILYFSEAIEILRDMFEKRGILPDETLSELKQRFFRHISLVLGKVAITEAGRIGLVPKTAIVGDSLCVFPGCPGVMVLRSTTDVDRSFSDHCDTYRVVGDAYFDDYMMGEALLGELPEGCKARFAHWPGDTHVELAFSVGTKSNPTRNDPRLGLDHDEALSPEQIRERRKEITPQVLRDRGILLKQLDLI</sequence>
<dbReference type="Pfam" id="PF06985">
    <property type="entry name" value="HET"/>
    <property type="match status" value="1"/>
</dbReference>
<feature type="domain" description="Heterokaryon incompatibility" evidence="2">
    <location>
        <begin position="65"/>
        <end position="225"/>
    </location>
</feature>
<protein>
    <recommendedName>
        <fullName evidence="2">Heterokaryon incompatibility domain-containing protein</fullName>
    </recommendedName>
</protein>
<dbReference type="OrthoDB" id="4850726at2759"/>
<evidence type="ECO:0000313" key="3">
    <source>
        <dbReference type="EMBL" id="KAJ4244035.1"/>
    </source>
</evidence>
<keyword evidence="4" id="KW-1185">Reference proteome</keyword>
<dbReference type="AlphaFoldDB" id="A0A9W8RIE9"/>
<evidence type="ECO:0000313" key="4">
    <source>
        <dbReference type="Proteomes" id="UP001152049"/>
    </source>
</evidence>
<dbReference type="InterPro" id="IPR010730">
    <property type="entry name" value="HET"/>
</dbReference>
<proteinExistence type="predicted"/>
<dbReference type="PANTHER" id="PTHR24148:SF64">
    <property type="entry name" value="HETEROKARYON INCOMPATIBILITY DOMAIN-CONTAINING PROTEIN"/>
    <property type="match status" value="1"/>
</dbReference>
<dbReference type="EMBL" id="JAOQAZ010000053">
    <property type="protein sequence ID" value="KAJ4244035.1"/>
    <property type="molecule type" value="Genomic_DNA"/>
</dbReference>
<feature type="region of interest" description="Disordered" evidence="1">
    <location>
        <begin position="632"/>
        <end position="659"/>
    </location>
</feature>
<dbReference type="PANTHER" id="PTHR24148">
    <property type="entry name" value="ANKYRIN REPEAT DOMAIN-CONTAINING PROTEIN 39 HOMOLOG-RELATED"/>
    <property type="match status" value="1"/>
</dbReference>
<reference evidence="3" key="1">
    <citation type="submission" date="2022-09" db="EMBL/GenBank/DDBJ databases">
        <title>Fusarium specimens isolated from Avocado Roots.</title>
        <authorList>
            <person name="Stajich J."/>
            <person name="Roper C."/>
            <person name="Heimlech-Rivalta G."/>
        </authorList>
    </citation>
    <scope>NUCLEOTIDE SEQUENCE</scope>
    <source>
        <strain evidence="3">CF00136</strain>
    </source>
</reference>
<evidence type="ECO:0000259" key="2">
    <source>
        <dbReference type="Pfam" id="PF06985"/>
    </source>
</evidence>
<comment type="caution">
    <text evidence="3">The sequence shown here is derived from an EMBL/GenBank/DDBJ whole genome shotgun (WGS) entry which is preliminary data.</text>
</comment>
<dbReference type="InterPro" id="IPR052895">
    <property type="entry name" value="HetReg/Transcr_Mod"/>
</dbReference>
<feature type="compositionally biased region" description="Basic and acidic residues" evidence="1">
    <location>
        <begin position="640"/>
        <end position="659"/>
    </location>
</feature>
<organism evidence="3 4">
    <name type="scientific">Fusarium torreyae</name>
    <dbReference type="NCBI Taxonomy" id="1237075"/>
    <lineage>
        <taxon>Eukaryota</taxon>
        <taxon>Fungi</taxon>
        <taxon>Dikarya</taxon>
        <taxon>Ascomycota</taxon>
        <taxon>Pezizomycotina</taxon>
        <taxon>Sordariomycetes</taxon>
        <taxon>Hypocreomycetidae</taxon>
        <taxon>Hypocreales</taxon>
        <taxon>Nectriaceae</taxon>
        <taxon>Fusarium</taxon>
    </lineage>
</organism>
<evidence type="ECO:0000256" key="1">
    <source>
        <dbReference type="SAM" id="MobiDB-lite"/>
    </source>
</evidence>
<name>A0A9W8RIE9_9HYPO</name>